<gene>
    <name evidence="8" type="ORF">GKJPGBOP_05909</name>
</gene>
<evidence type="ECO:0000313" key="8">
    <source>
        <dbReference type="EMBL" id="GCD46162.1"/>
    </source>
</evidence>
<evidence type="ECO:0000256" key="3">
    <source>
        <dbReference type="ARBA" id="ARBA00022475"/>
    </source>
</evidence>
<keyword evidence="9" id="KW-1185">Reference proteome</keyword>
<comment type="caution">
    <text evidence="8">The sequence shown here is derived from an EMBL/GenBank/DDBJ whole genome shotgun (WGS) entry which is preliminary data.</text>
</comment>
<dbReference type="Proteomes" id="UP000286746">
    <property type="component" value="Unassembled WGS sequence"/>
</dbReference>
<evidence type="ECO:0000256" key="7">
    <source>
        <dbReference type="SAM" id="Phobius"/>
    </source>
</evidence>
<accession>A0A401WA46</accession>
<comment type="subcellular location">
    <subcellularLocation>
        <location evidence="1">Cell membrane</location>
        <topology evidence="1">Multi-pass membrane protein</topology>
    </subcellularLocation>
</comment>
<protein>
    <submittedName>
        <fullName evidence="8">Membrane protein</fullName>
    </submittedName>
</protein>
<evidence type="ECO:0000313" key="9">
    <source>
        <dbReference type="Proteomes" id="UP000286746"/>
    </source>
</evidence>
<evidence type="ECO:0000256" key="5">
    <source>
        <dbReference type="ARBA" id="ARBA00022989"/>
    </source>
</evidence>
<keyword evidence="3" id="KW-1003">Cell membrane</keyword>
<feature type="transmembrane region" description="Helical" evidence="7">
    <location>
        <begin position="90"/>
        <end position="114"/>
    </location>
</feature>
<reference evidence="8 9" key="1">
    <citation type="submission" date="2018-11" db="EMBL/GenBank/DDBJ databases">
        <title>Whole genome sequence of Streptomyces paromomycinus NBRC 15454(T).</title>
        <authorList>
            <person name="Komaki H."/>
            <person name="Tamura T."/>
        </authorList>
    </citation>
    <scope>NUCLEOTIDE SEQUENCE [LARGE SCALE GENOMIC DNA]</scope>
    <source>
        <strain evidence="8 9">NBRC 15454</strain>
    </source>
</reference>
<dbReference type="EMBL" id="BHZD01000001">
    <property type="protein sequence ID" value="GCD46162.1"/>
    <property type="molecule type" value="Genomic_DNA"/>
</dbReference>
<feature type="transmembrane region" description="Helical" evidence="7">
    <location>
        <begin position="134"/>
        <end position="153"/>
    </location>
</feature>
<proteinExistence type="inferred from homology"/>
<dbReference type="InterPro" id="IPR051907">
    <property type="entry name" value="DoxX-like_oxidoreductase"/>
</dbReference>
<dbReference type="AlphaFoldDB" id="A0A401WA46"/>
<comment type="similarity">
    <text evidence="2">Belongs to the DoxX family.</text>
</comment>
<keyword evidence="4 7" id="KW-0812">Transmembrane</keyword>
<evidence type="ECO:0000256" key="6">
    <source>
        <dbReference type="ARBA" id="ARBA00023136"/>
    </source>
</evidence>
<evidence type="ECO:0000256" key="1">
    <source>
        <dbReference type="ARBA" id="ARBA00004651"/>
    </source>
</evidence>
<evidence type="ECO:0000256" key="4">
    <source>
        <dbReference type="ARBA" id="ARBA00022692"/>
    </source>
</evidence>
<dbReference type="RefSeq" id="WP_174857236.1">
    <property type="nucleotide sequence ID" value="NZ_BHZD01000001.1"/>
</dbReference>
<dbReference type="GO" id="GO:0005886">
    <property type="term" value="C:plasma membrane"/>
    <property type="evidence" value="ECO:0007669"/>
    <property type="project" value="UniProtKB-SubCell"/>
</dbReference>
<keyword evidence="6 7" id="KW-0472">Membrane</keyword>
<dbReference type="PANTHER" id="PTHR33452">
    <property type="entry name" value="OXIDOREDUCTASE CATD-RELATED"/>
    <property type="match status" value="1"/>
</dbReference>
<evidence type="ECO:0000256" key="2">
    <source>
        <dbReference type="ARBA" id="ARBA00006679"/>
    </source>
</evidence>
<dbReference type="InterPro" id="IPR032808">
    <property type="entry name" value="DoxX"/>
</dbReference>
<sequence length="187" mass="19156">MSSPLSPLRSPLRDYGNGVDDRHAATPHAYDIGLLVLRLAVGLIMAAHGAQKLFGWFSGPGLDGTGQFFTASGYPAGKAMAVVAGLSETLGGLGLVLGLLTPLAGAAVVGTMVNALAVKWGGGFFAPEGVEYELLLTAGAGALALTGPGRYAVDRLLPVLRNHRLAYGVAALVFGVIVAFVMLLVRD</sequence>
<name>A0A401WA46_STREY</name>
<organism evidence="8 9">
    <name type="scientific">Streptomyces paromomycinus</name>
    <name type="common">Streptomyces rimosus subsp. paromomycinus</name>
    <dbReference type="NCBI Taxonomy" id="92743"/>
    <lineage>
        <taxon>Bacteria</taxon>
        <taxon>Bacillati</taxon>
        <taxon>Actinomycetota</taxon>
        <taxon>Actinomycetes</taxon>
        <taxon>Kitasatosporales</taxon>
        <taxon>Streptomycetaceae</taxon>
        <taxon>Streptomyces</taxon>
    </lineage>
</organism>
<feature type="transmembrane region" description="Helical" evidence="7">
    <location>
        <begin position="165"/>
        <end position="185"/>
    </location>
</feature>
<dbReference type="Pfam" id="PF07681">
    <property type="entry name" value="DoxX"/>
    <property type="match status" value="1"/>
</dbReference>
<keyword evidence="5 7" id="KW-1133">Transmembrane helix</keyword>
<dbReference type="PANTHER" id="PTHR33452:SF1">
    <property type="entry name" value="INNER MEMBRANE PROTEIN YPHA-RELATED"/>
    <property type="match status" value="1"/>
</dbReference>